<proteinExistence type="predicted"/>
<dbReference type="InterPro" id="IPR043128">
    <property type="entry name" value="Rev_trsase/Diguanyl_cyclase"/>
</dbReference>
<dbReference type="InterPro" id="IPR041588">
    <property type="entry name" value="Integrase_H2C2"/>
</dbReference>
<dbReference type="InterPro" id="IPR055510">
    <property type="entry name" value="DUF7083"/>
</dbReference>
<feature type="region of interest" description="Disordered" evidence="9">
    <location>
        <begin position="1357"/>
        <end position="1384"/>
    </location>
</feature>
<accession>A0A5S6R6A2</accession>
<feature type="domain" description="Integrase catalytic" evidence="11">
    <location>
        <begin position="1094"/>
        <end position="1247"/>
    </location>
</feature>
<dbReference type="GO" id="GO:0004519">
    <property type="term" value="F:endonuclease activity"/>
    <property type="evidence" value="ECO:0007669"/>
    <property type="project" value="UniProtKB-KW"/>
</dbReference>
<dbReference type="GO" id="GO:0042575">
    <property type="term" value="C:DNA polymerase complex"/>
    <property type="evidence" value="ECO:0007669"/>
    <property type="project" value="UniProtKB-ARBA"/>
</dbReference>
<dbReference type="PANTHER" id="PTHR37984">
    <property type="entry name" value="PROTEIN CBG26694"/>
    <property type="match status" value="1"/>
</dbReference>
<keyword evidence="3" id="KW-0548">Nucleotidyltransferase</keyword>
<dbReference type="InterPro" id="IPR021109">
    <property type="entry name" value="Peptidase_aspartic_dom_sf"/>
</dbReference>
<organism evidence="12 13">
    <name type="scientific">Trichuris muris</name>
    <name type="common">Mouse whipworm</name>
    <dbReference type="NCBI Taxonomy" id="70415"/>
    <lineage>
        <taxon>Eukaryota</taxon>
        <taxon>Metazoa</taxon>
        <taxon>Ecdysozoa</taxon>
        <taxon>Nematoda</taxon>
        <taxon>Enoplea</taxon>
        <taxon>Dorylaimia</taxon>
        <taxon>Trichinellida</taxon>
        <taxon>Trichuridae</taxon>
        <taxon>Trichuris</taxon>
    </lineage>
</organism>
<keyword evidence="5" id="KW-0255">Endonuclease</keyword>
<evidence type="ECO:0000256" key="7">
    <source>
        <dbReference type="ARBA" id="ARBA00022918"/>
    </source>
</evidence>
<dbReference type="FunFam" id="1.10.340.70:FF:000003">
    <property type="entry name" value="Protein CBG25708"/>
    <property type="match status" value="1"/>
</dbReference>
<dbReference type="CDD" id="cd01647">
    <property type="entry name" value="RT_LTR"/>
    <property type="match status" value="1"/>
</dbReference>
<protein>
    <recommendedName>
        <fullName evidence="1">RNA-directed DNA polymerase</fullName>
        <ecNumber evidence="1">2.7.7.49</ecNumber>
    </recommendedName>
</protein>
<evidence type="ECO:0000256" key="4">
    <source>
        <dbReference type="ARBA" id="ARBA00022722"/>
    </source>
</evidence>
<keyword evidence="2" id="KW-0808">Transferase</keyword>
<dbReference type="Pfam" id="PF00078">
    <property type="entry name" value="RVT_1"/>
    <property type="match status" value="1"/>
</dbReference>
<sequence length="1414" mass="159599">MPNISPELRAVLAQQQQQLDQQQQQFHALLQSFEKAFCLTPSHQQPSLDALAASVAEFAYDPDNGITFEAWFKRFEGIFTVDCAALEDKAKVRFLLRKLTTDVHDKYCSFILPKKPDDFSFDEAVTSLKELFKLQVSLFSKRYSCLKLVKREVDDFVTYAGTVNRACEDFQFGSLTVDQFKCLIFICGLQAPHDSELRLRLLNKLESDPGISIQKLTDECNWFIRLRQDSKLVESTGATSEHALSIGALSAAKNKRVTWQKPLCRFGTARPAETKQPRSPCWLCGAMHFVRFCPYRNHTCSECGKRGHKEGYYKCRVRYNATSSLQTGKWKPKKKYKANGVHAVAGKHISCFQKYASILVNGQSVHFRIDTGSDLTLLSKTTWERLGCLALRPASVEARDVSNNPINFLGELSCTFSFNELSVQATCFIMQTNTSNLLGVELIEKLGMYKYPMDTEHGVTNVPLPSKNVKGHVEVANQNLMIADVLKSHPQICSDRLGLCTQAKATLLLKPGARPVFRPKRPVPYAALSDVERELDRLETNGVISKVNHSYWAAPIVVVKKRNGSFRICADFSTGLNDALELHQYPLPLPEDVFTVLNGGTVFSRIDFADAYLQIEVDEQSKELLTINTHRGLYRYNRLPFGVKSAPGIFQQIMDTMLAGLKGTVAYLDDVVVVGTTKEEHQKNLDAVLNRIAEFGFTIRPEKCSFGMNQIKYLGFVFDQSGRRPDPAKIEAIKSMPAPKDTTTLRSFLGMLSYYGSFVKEMREIRAPLDALLKKNSPFIWSSECQTAFDKSKALLNSDLLLTHYDPSLDIVIAADASEKGLGAVIMHRFPNGQEKAIAHASRALTPTEKGYSQIEKEALGLVFAVKKFHRMIHGRKFILLTDHQPLLSIFGSKKGIPVYTANRLHRWAVILLGYNFSIQYRSSNHFGCADALSRLISANVPPNEDAVIASVDADVRRVATDAIRALPVTAKQIKEETAKDELLKKIFHFLQNGWPHEISDKIKHFFNRRNSLSVVDGCLLSAERIVVPETLQRLVLRQLHRGHMGMVRMKALARSHVYWPGLDAQIEDLVRRCPQCALTAKLPLKHTLCPWPIPTKPWSRLHVDYAGPFQGHYFLVVVDALTKWPEILMTNTVTTTSTLVMLTELFSRFGLPDTLVTDNGTQFRSAEFKDFCQRNGIEHVFSPPYHPQSNGQAERFVDTFKRSLLKMKAEGSISEILSTFLLRYRSSPNPSIEGCCSPAEIMFGRKIKTDLTLLHPTAVVNVPNDGKMAKYFNRHHGSRTRTFFPGDPVYARRIIGNKTVWEEGVVLCRRGRVVYEIRVGQQHWTCHANHLKPRRKEIHNRTALNTLLDTFDIQYPSGKPASESTNMAEETTTTSATSPRPKRTIRPKRRLELEPRSKSYRYVYNSQHGGGVT</sequence>
<reference evidence="13" key="1">
    <citation type="submission" date="2019-12" db="UniProtKB">
        <authorList>
            <consortium name="WormBaseParasite"/>
        </authorList>
    </citation>
    <scope>IDENTIFICATION</scope>
</reference>
<evidence type="ECO:0000259" key="11">
    <source>
        <dbReference type="PROSITE" id="PS50994"/>
    </source>
</evidence>
<dbReference type="FunFam" id="3.30.70.270:FF:000020">
    <property type="entry name" value="Transposon Tf2-6 polyprotein-like Protein"/>
    <property type="match status" value="1"/>
</dbReference>
<evidence type="ECO:0000259" key="10">
    <source>
        <dbReference type="PROSITE" id="PS50878"/>
    </source>
</evidence>
<evidence type="ECO:0000256" key="3">
    <source>
        <dbReference type="ARBA" id="ARBA00022695"/>
    </source>
</evidence>
<evidence type="ECO:0000313" key="12">
    <source>
        <dbReference type="Proteomes" id="UP000046395"/>
    </source>
</evidence>
<dbReference type="Pfam" id="PF17917">
    <property type="entry name" value="RT_RNaseH"/>
    <property type="match status" value="1"/>
</dbReference>
<dbReference type="SUPFAM" id="SSF56672">
    <property type="entry name" value="DNA/RNA polymerases"/>
    <property type="match status" value="1"/>
</dbReference>
<dbReference type="GO" id="GO:0015074">
    <property type="term" value="P:DNA integration"/>
    <property type="evidence" value="ECO:0007669"/>
    <property type="project" value="InterPro"/>
</dbReference>
<name>A0A5S6R6A2_TRIMR</name>
<dbReference type="FunFam" id="3.10.20.370:FF:000001">
    <property type="entry name" value="Retrovirus-related Pol polyprotein from transposon 17.6-like protein"/>
    <property type="match status" value="1"/>
</dbReference>
<dbReference type="Gene3D" id="3.10.10.10">
    <property type="entry name" value="HIV Type 1 Reverse Transcriptase, subunit A, domain 1"/>
    <property type="match status" value="1"/>
</dbReference>
<dbReference type="PANTHER" id="PTHR37984:SF5">
    <property type="entry name" value="PROTEIN NYNRIN-LIKE"/>
    <property type="match status" value="1"/>
</dbReference>
<dbReference type="InterPro" id="IPR050951">
    <property type="entry name" value="Retrovirus_Pol_polyprotein"/>
</dbReference>
<dbReference type="SUPFAM" id="SSF53098">
    <property type="entry name" value="Ribonuclease H-like"/>
    <property type="match status" value="1"/>
</dbReference>
<dbReference type="Gene3D" id="2.40.70.10">
    <property type="entry name" value="Acid Proteases"/>
    <property type="match status" value="1"/>
</dbReference>
<dbReference type="PROSITE" id="PS50994">
    <property type="entry name" value="INTEGRASE"/>
    <property type="match status" value="1"/>
</dbReference>
<feature type="domain" description="Reverse transcriptase" evidence="10">
    <location>
        <begin position="540"/>
        <end position="718"/>
    </location>
</feature>
<evidence type="ECO:0000256" key="6">
    <source>
        <dbReference type="ARBA" id="ARBA00022801"/>
    </source>
</evidence>
<dbReference type="CDD" id="cd09274">
    <property type="entry name" value="RNase_HI_RT_Ty3"/>
    <property type="match status" value="1"/>
</dbReference>
<dbReference type="GO" id="GO:0003964">
    <property type="term" value="F:RNA-directed DNA polymerase activity"/>
    <property type="evidence" value="ECO:0007669"/>
    <property type="project" value="UniProtKB-KW"/>
</dbReference>
<evidence type="ECO:0000256" key="8">
    <source>
        <dbReference type="SAM" id="Coils"/>
    </source>
</evidence>
<dbReference type="Pfam" id="PF23309">
    <property type="entry name" value="DUF7083"/>
    <property type="match status" value="1"/>
</dbReference>
<dbReference type="GO" id="GO:0003676">
    <property type="term" value="F:nucleic acid binding"/>
    <property type="evidence" value="ECO:0007669"/>
    <property type="project" value="InterPro"/>
</dbReference>
<feature type="compositionally biased region" description="Low complexity" evidence="9">
    <location>
        <begin position="1362"/>
        <end position="1380"/>
    </location>
</feature>
<dbReference type="InterPro" id="IPR012337">
    <property type="entry name" value="RNaseH-like_sf"/>
</dbReference>
<dbReference type="Gene3D" id="3.30.420.10">
    <property type="entry name" value="Ribonuclease H-like superfamily/Ribonuclease H"/>
    <property type="match status" value="1"/>
</dbReference>
<dbReference type="EC" id="2.7.7.49" evidence="1"/>
<dbReference type="STRING" id="70415.A0A5S6R6A2"/>
<dbReference type="FunFam" id="3.30.420.10:FF:000131">
    <property type="entry name" value="Protein CBG26278"/>
    <property type="match status" value="1"/>
</dbReference>
<keyword evidence="4" id="KW-0540">Nuclease</keyword>
<evidence type="ECO:0000313" key="13">
    <source>
        <dbReference type="WBParaSite" id="TMUE_3000014822.1"/>
    </source>
</evidence>
<dbReference type="Gene3D" id="1.10.340.70">
    <property type="match status" value="1"/>
</dbReference>
<dbReference type="Proteomes" id="UP000046395">
    <property type="component" value="Unassembled WGS sequence"/>
</dbReference>
<dbReference type="Pfam" id="PF00665">
    <property type="entry name" value="rve"/>
    <property type="match status" value="1"/>
</dbReference>
<dbReference type="Pfam" id="PF17921">
    <property type="entry name" value="Integrase_H2C2"/>
    <property type="match status" value="1"/>
</dbReference>
<dbReference type="InterPro" id="IPR043502">
    <property type="entry name" value="DNA/RNA_pol_sf"/>
</dbReference>
<evidence type="ECO:0000256" key="2">
    <source>
        <dbReference type="ARBA" id="ARBA00022679"/>
    </source>
</evidence>
<dbReference type="InterPro" id="IPR001584">
    <property type="entry name" value="Integrase_cat-core"/>
</dbReference>
<dbReference type="Gene3D" id="3.30.70.270">
    <property type="match status" value="2"/>
</dbReference>
<feature type="coiled-coil region" evidence="8">
    <location>
        <begin position="5"/>
        <end position="32"/>
    </location>
</feature>
<dbReference type="InterPro" id="IPR036397">
    <property type="entry name" value="RNaseH_sf"/>
</dbReference>
<keyword evidence="7" id="KW-0695">RNA-directed DNA polymerase</keyword>
<dbReference type="InterPro" id="IPR000477">
    <property type="entry name" value="RT_dom"/>
</dbReference>
<dbReference type="InterPro" id="IPR041373">
    <property type="entry name" value="RT_RNaseH"/>
</dbReference>
<dbReference type="SUPFAM" id="SSF50630">
    <property type="entry name" value="Acid proteases"/>
    <property type="match status" value="1"/>
</dbReference>
<keyword evidence="6" id="KW-0378">Hydrolase</keyword>
<keyword evidence="12" id="KW-1185">Reference proteome</keyword>
<evidence type="ECO:0000256" key="1">
    <source>
        <dbReference type="ARBA" id="ARBA00012493"/>
    </source>
</evidence>
<keyword evidence="8" id="KW-0175">Coiled coil</keyword>
<evidence type="ECO:0000256" key="9">
    <source>
        <dbReference type="SAM" id="MobiDB-lite"/>
    </source>
</evidence>
<dbReference type="PROSITE" id="PS50878">
    <property type="entry name" value="RT_POL"/>
    <property type="match status" value="1"/>
</dbReference>
<dbReference type="WBParaSite" id="TMUE_3000014822.1">
    <property type="protein sequence ID" value="TMUE_3000014822.1"/>
    <property type="gene ID" value="WBGene00302341"/>
</dbReference>
<evidence type="ECO:0000256" key="5">
    <source>
        <dbReference type="ARBA" id="ARBA00022759"/>
    </source>
</evidence>